<protein>
    <submittedName>
        <fullName evidence="1">Uncharacterized protein</fullName>
    </submittedName>
</protein>
<gene>
    <name evidence="1" type="ORF">METZ01_LOCUS326827</name>
</gene>
<proteinExistence type="predicted"/>
<reference evidence="1" key="1">
    <citation type="submission" date="2018-05" db="EMBL/GenBank/DDBJ databases">
        <authorList>
            <person name="Lanie J.A."/>
            <person name="Ng W.-L."/>
            <person name="Kazmierczak K.M."/>
            <person name="Andrzejewski T.M."/>
            <person name="Davidsen T.M."/>
            <person name="Wayne K.J."/>
            <person name="Tettelin H."/>
            <person name="Glass J.I."/>
            <person name="Rusch D."/>
            <person name="Podicherti R."/>
            <person name="Tsui H.-C.T."/>
            <person name="Winkler M.E."/>
        </authorList>
    </citation>
    <scope>NUCLEOTIDE SEQUENCE</scope>
</reference>
<dbReference type="EMBL" id="UINC01108114">
    <property type="protein sequence ID" value="SVC73973.1"/>
    <property type="molecule type" value="Genomic_DNA"/>
</dbReference>
<evidence type="ECO:0000313" key="1">
    <source>
        <dbReference type="EMBL" id="SVC73973.1"/>
    </source>
</evidence>
<accession>A0A382PKQ2</accession>
<feature type="non-terminal residue" evidence="1">
    <location>
        <position position="26"/>
    </location>
</feature>
<sequence>MAKKLMEKHEMSYTEYKIGSEGITKE</sequence>
<organism evidence="1">
    <name type="scientific">marine metagenome</name>
    <dbReference type="NCBI Taxonomy" id="408172"/>
    <lineage>
        <taxon>unclassified sequences</taxon>
        <taxon>metagenomes</taxon>
        <taxon>ecological metagenomes</taxon>
    </lineage>
</organism>
<name>A0A382PKQ2_9ZZZZ</name>
<dbReference type="AlphaFoldDB" id="A0A382PKQ2"/>